<evidence type="ECO:0000256" key="1">
    <source>
        <dbReference type="ARBA" id="ARBA00011073"/>
    </source>
</evidence>
<sequence>MRTFRGAAAVFALLLVLSPPQPVFAAADDPCVAAEHAGSEAERGEILAAMPDEEGCDGPITVWADPTVSPKTEPLPGFERGTTRPVAAMRDADGVTTEFVEDEIVVGSADESKVKDLAERWRGTILAQARADKSDMATYTIRVRPELADPKSLSDDLAKLNEGRRKADSLAVSSKEALGLLTIAAREAVDADGMAVGVNWLFRSASYATRSLAEASYGPPGFTAAGPYNRDPYTWNFLNNGSVQDIGVTEAWTQLDSVGLLGPNRVDIAILDKGFSPVVNGDIPPGYTMKSMVPFADPGDPSPESWAHWHGTNVANAAAGVPGNFWGGAGPAGPVGRMTLTFTGQDLFTISSALLGSWNVQLINLSLYKEVHWSLSWTMSPMENVTAFLRLTANVLIFAAAGNEGDDVDRETCFGLCWEKYLWAPCELAGVTCVGGLKNNSLDHHPDSNYGHEDVDIFAPWTVLVGPDPVNSASATAFTADGTSMATPYALGVAALIWAADPGLDNDEVLDILLRHMRNSPDPNVKRKVINALTAVLDAMPATIHITTPHTGSILPAGSPSQFTATVFTDGNGTPTVTWRANGSYLGTGSSIFATPPLGVQTITAKAVFPNGVQATDSVTVTVYNGAPTISITNPTTGSPAFGVSEPIPFHAVTNDEGGPLADSAVQWFLDSATTPFATGHNPTVVTGGAVGTHTVKVRGCDPYNVCVFATVPITLVTNPVNQPPVVHITSPANGAHLWVTGLDSAGYYWSGTLAGTATDPEGFALTTRWYDNGTLIGTGTSVTARLTGGCGISSHVLTLTATDPAGNTRQDTINTTVEMVC</sequence>
<comment type="similarity">
    <text evidence="1 5">Belongs to the peptidase S8 family.</text>
</comment>
<feature type="active site" description="Charge relay system" evidence="5">
    <location>
        <position position="484"/>
    </location>
</feature>
<feature type="domain" description="Peptidase S8/S53" evidence="7">
    <location>
        <begin position="268"/>
        <end position="527"/>
    </location>
</feature>
<keyword evidence="6" id="KW-0732">Signal</keyword>
<gene>
    <name evidence="8" type="ORF">ACFOZ4_17665</name>
</gene>
<evidence type="ECO:0000259" key="7">
    <source>
        <dbReference type="Pfam" id="PF00082"/>
    </source>
</evidence>
<feature type="signal peptide" evidence="6">
    <location>
        <begin position="1"/>
        <end position="25"/>
    </location>
</feature>
<comment type="caution">
    <text evidence="8">The sequence shown here is derived from an EMBL/GenBank/DDBJ whole genome shotgun (WGS) entry which is preliminary data.</text>
</comment>
<dbReference type="PRINTS" id="PR00723">
    <property type="entry name" value="SUBTILISIN"/>
</dbReference>
<feature type="active site" description="Charge relay system" evidence="5">
    <location>
        <position position="310"/>
    </location>
</feature>
<keyword evidence="4 5" id="KW-0720">Serine protease</keyword>
<dbReference type="SUPFAM" id="SSF52743">
    <property type="entry name" value="Subtilisin-like"/>
    <property type="match status" value="1"/>
</dbReference>
<keyword evidence="3 5" id="KW-0378">Hydrolase</keyword>
<organism evidence="8 9">
    <name type="scientific">Hamadaea flava</name>
    <dbReference type="NCBI Taxonomy" id="1742688"/>
    <lineage>
        <taxon>Bacteria</taxon>
        <taxon>Bacillati</taxon>
        <taxon>Actinomycetota</taxon>
        <taxon>Actinomycetes</taxon>
        <taxon>Micromonosporales</taxon>
        <taxon>Micromonosporaceae</taxon>
        <taxon>Hamadaea</taxon>
    </lineage>
</organism>
<proteinExistence type="inferred from homology"/>
<dbReference type="Proteomes" id="UP001595816">
    <property type="component" value="Unassembled WGS sequence"/>
</dbReference>
<evidence type="ECO:0000256" key="3">
    <source>
        <dbReference type="ARBA" id="ARBA00022801"/>
    </source>
</evidence>
<dbReference type="PANTHER" id="PTHR43806">
    <property type="entry name" value="PEPTIDASE S8"/>
    <property type="match status" value="1"/>
</dbReference>
<dbReference type="PROSITE" id="PS51892">
    <property type="entry name" value="SUBTILASE"/>
    <property type="match status" value="1"/>
</dbReference>
<dbReference type="InterPro" id="IPR013783">
    <property type="entry name" value="Ig-like_fold"/>
</dbReference>
<dbReference type="Pfam" id="PF00082">
    <property type="entry name" value="Peptidase_S8"/>
    <property type="match status" value="1"/>
</dbReference>
<dbReference type="Gene3D" id="2.60.40.10">
    <property type="entry name" value="Immunoglobulins"/>
    <property type="match status" value="2"/>
</dbReference>
<keyword evidence="9" id="KW-1185">Reference proteome</keyword>
<dbReference type="RefSeq" id="WP_253753237.1">
    <property type="nucleotide sequence ID" value="NZ_JAMZDZ010000001.1"/>
</dbReference>
<dbReference type="InterPro" id="IPR050131">
    <property type="entry name" value="Peptidase_S8_subtilisin-like"/>
</dbReference>
<evidence type="ECO:0000256" key="4">
    <source>
        <dbReference type="ARBA" id="ARBA00022825"/>
    </source>
</evidence>
<feature type="chain" id="PRO_5045416754" evidence="6">
    <location>
        <begin position="26"/>
        <end position="822"/>
    </location>
</feature>
<evidence type="ECO:0000256" key="5">
    <source>
        <dbReference type="PROSITE-ProRule" id="PRU01240"/>
    </source>
</evidence>
<protein>
    <submittedName>
        <fullName evidence="8">S8 family serine peptidase</fullName>
    </submittedName>
</protein>
<feature type="active site" description="Charge relay system" evidence="5">
    <location>
        <position position="272"/>
    </location>
</feature>
<dbReference type="Gene3D" id="3.40.50.200">
    <property type="entry name" value="Peptidase S8/S53 domain"/>
    <property type="match status" value="1"/>
</dbReference>
<reference evidence="9" key="1">
    <citation type="journal article" date="2019" name="Int. J. Syst. Evol. Microbiol.">
        <title>The Global Catalogue of Microorganisms (GCM) 10K type strain sequencing project: providing services to taxonomists for standard genome sequencing and annotation.</title>
        <authorList>
            <consortium name="The Broad Institute Genomics Platform"/>
            <consortium name="The Broad Institute Genome Sequencing Center for Infectious Disease"/>
            <person name="Wu L."/>
            <person name="Ma J."/>
        </authorList>
    </citation>
    <scope>NUCLEOTIDE SEQUENCE [LARGE SCALE GENOMIC DNA]</scope>
    <source>
        <strain evidence="9">CGMCC 4.7289</strain>
    </source>
</reference>
<evidence type="ECO:0000256" key="6">
    <source>
        <dbReference type="SAM" id="SignalP"/>
    </source>
</evidence>
<dbReference type="PANTHER" id="PTHR43806:SF11">
    <property type="entry name" value="CEREVISIN-RELATED"/>
    <property type="match status" value="1"/>
</dbReference>
<evidence type="ECO:0000313" key="9">
    <source>
        <dbReference type="Proteomes" id="UP001595816"/>
    </source>
</evidence>
<evidence type="ECO:0000256" key="2">
    <source>
        <dbReference type="ARBA" id="ARBA00022670"/>
    </source>
</evidence>
<dbReference type="InterPro" id="IPR036852">
    <property type="entry name" value="Peptidase_S8/S53_dom_sf"/>
</dbReference>
<dbReference type="InterPro" id="IPR015500">
    <property type="entry name" value="Peptidase_S8_subtilisin-rel"/>
</dbReference>
<dbReference type="InterPro" id="IPR000209">
    <property type="entry name" value="Peptidase_S8/S53_dom"/>
</dbReference>
<name>A0ABV8LNV7_9ACTN</name>
<dbReference type="CDD" id="cd00306">
    <property type="entry name" value="Peptidases_S8_S53"/>
    <property type="match status" value="1"/>
</dbReference>
<dbReference type="EMBL" id="JBHSAY010000009">
    <property type="protein sequence ID" value="MFC4132439.1"/>
    <property type="molecule type" value="Genomic_DNA"/>
</dbReference>
<accession>A0ABV8LNV7</accession>
<evidence type="ECO:0000313" key="8">
    <source>
        <dbReference type="EMBL" id="MFC4132439.1"/>
    </source>
</evidence>
<keyword evidence="2 5" id="KW-0645">Protease</keyword>